<reference evidence="2 3" key="1">
    <citation type="submission" date="2020-02" db="EMBL/GenBank/DDBJ databases">
        <authorList>
            <person name="Ma Q."/>
            <person name="Huang Y."/>
            <person name="Song X."/>
            <person name="Pei D."/>
        </authorList>
    </citation>
    <scope>NUCLEOTIDE SEQUENCE [LARGE SCALE GENOMIC DNA]</scope>
    <source>
        <strain evidence="2">Sxm20200214</strain>
        <tissue evidence="2">Leaf</tissue>
    </source>
</reference>
<name>A0A8X7ULB1_BRACI</name>
<dbReference type="CDD" id="cd22160">
    <property type="entry name" value="F-box_AtFBL13-like"/>
    <property type="match status" value="1"/>
</dbReference>
<dbReference type="Proteomes" id="UP000886595">
    <property type="component" value="Unassembled WGS sequence"/>
</dbReference>
<proteinExistence type="predicted"/>
<dbReference type="SUPFAM" id="SSF52047">
    <property type="entry name" value="RNI-like"/>
    <property type="match status" value="1"/>
</dbReference>
<dbReference type="Pfam" id="PF24758">
    <property type="entry name" value="LRR_At5g56370"/>
    <property type="match status" value="1"/>
</dbReference>
<gene>
    <name evidence="2" type="ORF">Bca52824_051366</name>
</gene>
<dbReference type="PANTHER" id="PTHR31900">
    <property type="entry name" value="F-BOX/RNI SUPERFAMILY PROTEIN-RELATED"/>
    <property type="match status" value="1"/>
</dbReference>
<dbReference type="Pfam" id="PF00646">
    <property type="entry name" value="F-box"/>
    <property type="match status" value="1"/>
</dbReference>
<dbReference type="InterPro" id="IPR050232">
    <property type="entry name" value="FBL13/AtMIF1-like"/>
</dbReference>
<sequence>MEESKAKIMCYERPAREDMISKLPDPLISQILFYLPTKEAVKTSVLSHRWETLWLLVSELDLNSSEFPDYNAFAGFGDRFLEKSCLHKLKLKIMKRKNDKSCVTWWVNFVARRKLKHLDVEYLYVSRKRLEVMPISLFVCETLLYLRLSLVLVVGSFDSVSLPCLKTMLLEKNIYATDTLNDLLSDVISNKTFVSVFHGGKEENSCLHNLELVIRKDYDDDQCCVTRWVDYVARHKVKHLDVECVLVKREFLEVVPLSLYLCESLLYLRLHRVLLVGSESVSLPRLKTMRLEQNVYPHEAFLQFFISSCPVLEDLSIVRKDGDNVKVLRVHSQTVTSLTIGFEPGDGHMLYHYFDREILGICIDSPRLKYLNINDDVSKCHILSSFISPSVKVNLGGVRYMSYYSGGVVFSNQQVASSFFSCISSVKDLVISETIMKVCLYGAT</sequence>
<dbReference type="OrthoDB" id="612216at2759"/>
<dbReference type="InterPro" id="IPR055411">
    <property type="entry name" value="LRR_FXL15/At3g58940/PEG3-like"/>
</dbReference>
<dbReference type="EMBL" id="JAAMPC010000011">
    <property type="protein sequence ID" value="KAG2280146.1"/>
    <property type="molecule type" value="Genomic_DNA"/>
</dbReference>
<dbReference type="PANTHER" id="PTHR31900:SF25">
    <property type="entry name" value="FBD DOMAIN-CONTAINING PROTEIN"/>
    <property type="match status" value="1"/>
</dbReference>
<dbReference type="InterPro" id="IPR013101">
    <property type="entry name" value="LRR_PRU1-like"/>
</dbReference>
<dbReference type="PROSITE" id="PS50181">
    <property type="entry name" value="FBOX"/>
    <property type="match status" value="1"/>
</dbReference>
<protein>
    <recommendedName>
        <fullName evidence="1">F-box domain-containing protein</fullName>
    </recommendedName>
</protein>
<dbReference type="InterPro" id="IPR036047">
    <property type="entry name" value="F-box-like_dom_sf"/>
</dbReference>
<dbReference type="InterPro" id="IPR053781">
    <property type="entry name" value="F-box_AtFBL13-like"/>
</dbReference>
<keyword evidence="3" id="KW-1185">Reference proteome</keyword>
<dbReference type="InterPro" id="IPR001810">
    <property type="entry name" value="F-box_dom"/>
</dbReference>
<dbReference type="SUPFAM" id="SSF81383">
    <property type="entry name" value="F-box domain"/>
    <property type="match status" value="1"/>
</dbReference>
<comment type="caution">
    <text evidence="2">The sequence shown here is derived from an EMBL/GenBank/DDBJ whole genome shotgun (WGS) entry which is preliminary data.</text>
</comment>
<dbReference type="AlphaFoldDB" id="A0A8X7ULB1"/>
<accession>A0A8X7ULB1</accession>
<organism evidence="2 3">
    <name type="scientific">Brassica carinata</name>
    <name type="common">Ethiopian mustard</name>
    <name type="synonym">Abyssinian cabbage</name>
    <dbReference type="NCBI Taxonomy" id="52824"/>
    <lineage>
        <taxon>Eukaryota</taxon>
        <taxon>Viridiplantae</taxon>
        <taxon>Streptophyta</taxon>
        <taxon>Embryophyta</taxon>
        <taxon>Tracheophyta</taxon>
        <taxon>Spermatophyta</taxon>
        <taxon>Magnoliopsida</taxon>
        <taxon>eudicotyledons</taxon>
        <taxon>Gunneridae</taxon>
        <taxon>Pentapetalae</taxon>
        <taxon>rosids</taxon>
        <taxon>malvids</taxon>
        <taxon>Brassicales</taxon>
        <taxon>Brassicaceae</taxon>
        <taxon>Brassiceae</taxon>
        <taxon>Brassica</taxon>
    </lineage>
</organism>
<evidence type="ECO:0000313" key="3">
    <source>
        <dbReference type="Proteomes" id="UP000886595"/>
    </source>
</evidence>
<evidence type="ECO:0000313" key="2">
    <source>
        <dbReference type="EMBL" id="KAG2280146.1"/>
    </source>
</evidence>
<evidence type="ECO:0000259" key="1">
    <source>
        <dbReference type="PROSITE" id="PS50181"/>
    </source>
</evidence>
<dbReference type="Pfam" id="PF07723">
    <property type="entry name" value="LRR_2"/>
    <property type="match status" value="1"/>
</dbReference>
<feature type="domain" description="F-box" evidence="1">
    <location>
        <begin position="17"/>
        <end position="53"/>
    </location>
</feature>